<dbReference type="EMBL" id="HBUE01294729">
    <property type="protein sequence ID" value="CAG6575769.1"/>
    <property type="molecule type" value="Transcribed_RNA"/>
</dbReference>
<reference evidence="2" key="1">
    <citation type="submission" date="2021-05" db="EMBL/GenBank/DDBJ databases">
        <authorList>
            <person name="Alioto T."/>
            <person name="Alioto T."/>
            <person name="Gomez Garrido J."/>
        </authorList>
    </citation>
    <scope>NUCLEOTIDE SEQUENCE</scope>
</reference>
<protein>
    <submittedName>
        <fullName evidence="2">(northern house mosquito) hypothetical protein</fullName>
    </submittedName>
</protein>
<organism evidence="2">
    <name type="scientific">Culex pipiens</name>
    <name type="common">House mosquito</name>
    <dbReference type="NCBI Taxonomy" id="7175"/>
    <lineage>
        <taxon>Eukaryota</taxon>
        <taxon>Metazoa</taxon>
        <taxon>Ecdysozoa</taxon>
        <taxon>Arthropoda</taxon>
        <taxon>Hexapoda</taxon>
        <taxon>Insecta</taxon>
        <taxon>Pterygota</taxon>
        <taxon>Neoptera</taxon>
        <taxon>Endopterygota</taxon>
        <taxon>Diptera</taxon>
        <taxon>Nematocera</taxon>
        <taxon>Culicoidea</taxon>
        <taxon>Culicidae</taxon>
        <taxon>Culicinae</taxon>
        <taxon>Culicini</taxon>
        <taxon>Culex</taxon>
        <taxon>Culex</taxon>
    </lineage>
</organism>
<feature type="compositionally biased region" description="Basic and acidic residues" evidence="1">
    <location>
        <begin position="108"/>
        <end position="125"/>
    </location>
</feature>
<name>A0A8D8NSE1_CULPI</name>
<proteinExistence type="predicted"/>
<evidence type="ECO:0000256" key="1">
    <source>
        <dbReference type="SAM" id="MobiDB-lite"/>
    </source>
</evidence>
<evidence type="ECO:0000313" key="2">
    <source>
        <dbReference type="EMBL" id="CAG6575769.1"/>
    </source>
</evidence>
<feature type="region of interest" description="Disordered" evidence="1">
    <location>
        <begin position="81"/>
        <end position="131"/>
    </location>
</feature>
<dbReference type="EMBL" id="HBUE01188931">
    <property type="protein sequence ID" value="CAG6524094.1"/>
    <property type="molecule type" value="Transcribed_RNA"/>
</dbReference>
<sequence length="131" mass="14094">MLISQLNNTVLISDKRALTFYGHLSSRSSAAYRRRLSRAVRRLSSAFRSDSASVRVSRMEDGPNYDQLGVSGKGGETCAQLRGSAGTGRIWSGPADPGDSGGEFDDGLDQRGHGTEHHSAGERLRSAARSR</sequence>
<accession>A0A8D8NSE1</accession>
<dbReference type="AlphaFoldDB" id="A0A8D8NSE1"/>